<feature type="transmembrane region" description="Helical" evidence="1">
    <location>
        <begin position="156"/>
        <end position="178"/>
    </location>
</feature>
<dbReference type="PANTHER" id="PTHR36834:SF1">
    <property type="entry name" value="INTEGRAL MEMBRANE PROTEIN"/>
    <property type="match status" value="1"/>
</dbReference>
<feature type="transmembrane region" description="Helical" evidence="1">
    <location>
        <begin position="46"/>
        <end position="68"/>
    </location>
</feature>
<evidence type="ECO:0000313" key="4">
    <source>
        <dbReference type="Proteomes" id="UP000276349"/>
    </source>
</evidence>
<dbReference type="OrthoDB" id="9805025at2"/>
<dbReference type="AlphaFoldDB" id="A0A431UCX5"/>
<dbReference type="InterPro" id="IPR006976">
    <property type="entry name" value="VanZ-like"/>
</dbReference>
<sequence length="475" mass="54969">MDIKSIIDKLLPILPMALIVAVVIIGITYLSYTLYRKQGGSKKATLNQFSALFLLFGWFVVVIVLTTFSRGANFEGWVNFRLFSDYINAWNQWSLSELQLIIFNMLMFAPLGFLLPLLGKRTHRIVPILLISLTVTLSIEFFQMFTRRGIFELNDILHNTIGSIAGYLLMSAIQDVVVHRKVKAQSLFKAFFIPLVFTLLFTGAMVVYHSKELGNLSIRPVYSQNMNQVEVVLNTELETDGDTVSLYYNDQIHNIEYANNIADLLRSSFNLSQKGSARIDGYNRIWSLLENGGNEIILNYNSKDGTWGFYTESNETVYMAQEDLNSYRKFYEKWLLSNELLPKEAVFSTQDNNTLRWDMKQSIKKIAFEDKDFFEGLIMLIPSQNNHMPIDVFYDMKENEFVKDVNIISPSQAYEEILKGKFYMYNNLNDGDKLIINDYELEYNYDSKGYYQPVYKFIGLVNDQHWEALIPAVIN</sequence>
<dbReference type="PANTHER" id="PTHR36834">
    <property type="entry name" value="MEMBRANE PROTEIN-RELATED"/>
    <property type="match status" value="1"/>
</dbReference>
<evidence type="ECO:0000256" key="1">
    <source>
        <dbReference type="SAM" id="Phobius"/>
    </source>
</evidence>
<name>A0A431UCX5_9BACI</name>
<comment type="caution">
    <text evidence="3">The sequence shown here is derived from an EMBL/GenBank/DDBJ whole genome shotgun (WGS) entry which is preliminary data.</text>
</comment>
<dbReference type="Pfam" id="PF04892">
    <property type="entry name" value="VanZ"/>
    <property type="match status" value="1"/>
</dbReference>
<dbReference type="Proteomes" id="UP000276349">
    <property type="component" value="Unassembled WGS sequence"/>
</dbReference>
<keyword evidence="1" id="KW-0472">Membrane</keyword>
<protein>
    <submittedName>
        <fullName evidence="3">VanZ family protein</fullName>
    </submittedName>
</protein>
<keyword evidence="4" id="KW-1185">Reference proteome</keyword>
<dbReference type="RefSeq" id="WP_126296211.1">
    <property type="nucleotide sequence ID" value="NZ_CP185866.1"/>
</dbReference>
<dbReference type="EMBL" id="RXNR01000103">
    <property type="protein sequence ID" value="RTQ87057.1"/>
    <property type="molecule type" value="Genomic_DNA"/>
</dbReference>
<evidence type="ECO:0000313" key="3">
    <source>
        <dbReference type="EMBL" id="RTQ87057.1"/>
    </source>
</evidence>
<feature type="transmembrane region" description="Helical" evidence="1">
    <location>
        <begin position="190"/>
        <end position="208"/>
    </location>
</feature>
<reference evidence="3 4" key="1">
    <citation type="submission" date="2018-12" db="EMBL/GenBank/DDBJ databases">
        <authorList>
            <person name="Yu L."/>
        </authorList>
    </citation>
    <scope>NUCLEOTIDE SEQUENCE [LARGE SCALE GENOMIC DNA]</scope>
    <source>
        <strain evidence="3 4">S5H2222</strain>
    </source>
</reference>
<accession>A0A431UCX5</accession>
<gene>
    <name evidence="3" type="ORF">EKG35_19455</name>
</gene>
<feature type="transmembrane region" description="Helical" evidence="1">
    <location>
        <begin position="125"/>
        <end position="144"/>
    </location>
</feature>
<feature type="transmembrane region" description="Helical" evidence="1">
    <location>
        <begin position="98"/>
        <end position="118"/>
    </location>
</feature>
<dbReference type="InterPro" id="IPR053150">
    <property type="entry name" value="Teicoplanin_resist-assoc"/>
</dbReference>
<feature type="transmembrane region" description="Helical" evidence="1">
    <location>
        <begin position="12"/>
        <end position="34"/>
    </location>
</feature>
<evidence type="ECO:0000259" key="2">
    <source>
        <dbReference type="Pfam" id="PF04892"/>
    </source>
</evidence>
<keyword evidence="1" id="KW-1133">Transmembrane helix</keyword>
<keyword evidence="1" id="KW-0812">Transmembrane</keyword>
<feature type="domain" description="VanZ-like" evidence="2">
    <location>
        <begin position="53"/>
        <end position="172"/>
    </location>
</feature>
<proteinExistence type="predicted"/>
<organism evidence="3 4">
    <name type="scientific">Lysinibacillus telephonicus</name>
    <dbReference type="NCBI Taxonomy" id="1714840"/>
    <lineage>
        <taxon>Bacteria</taxon>
        <taxon>Bacillati</taxon>
        <taxon>Bacillota</taxon>
        <taxon>Bacilli</taxon>
        <taxon>Bacillales</taxon>
        <taxon>Bacillaceae</taxon>
        <taxon>Lysinibacillus</taxon>
    </lineage>
</organism>